<dbReference type="EMBL" id="CH933806">
    <property type="protein sequence ID" value="EDW15566.2"/>
    <property type="molecule type" value="Genomic_DNA"/>
</dbReference>
<organism evidence="3 4">
    <name type="scientific">Drosophila mojavensis</name>
    <name type="common">Fruit fly</name>
    <dbReference type="NCBI Taxonomy" id="7230"/>
    <lineage>
        <taxon>Eukaryota</taxon>
        <taxon>Metazoa</taxon>
        <taxon>Ecdysozoa</taxon>
        <taxon>Arthropoda</taxon>
        <taxon>Hexapoda</taxon>
        <taxon>Insecta</taxon>
        <taxon>Pterygota</taxon>
        <taxon>Neoptera</taxon>
        <taxon>Endopterygota</taxon>
        <taxon>Diptera</taxon>
        <taxon>Brachycera</taxon>
        <taxon>Muscomorpha</taxon>
        <taxon>Ephydroidea</taxon>
        <taxon>Drosophilidae</taxon>
        <taxon>Drosophila</taxon>
    </lineage>
</organism>
<evidence type="ECO:0000313" key="3">
    <source>
        <dbReference type="EMBL" id="EDW15566.2"/>
    </source>
</evidence>
<feature type="coiled-coil region" evidence="1">
    <location>
        <begin position="91"/>
        <end position="139"/>
    </location>
</feature>
<dbReference type="InParanoid" id="B4K9D4"/>
<dbReference type="AlphaFoldDB" id="B4K9D4"/>
<dbReference type="HOGENOM" id="CLU_886440_0_0_1"/>
<name>B4K9D4_DROMO</name>
<feature type="compositionally biased region" description="Basic and acidic residues" evidence="2">
    <location>
        <begin position="37"/>
        <end position="55"/>
    </location>
</feature>
<keyword evidence="4" id="KW-1185">Reference proteome</keyword>
<accession>B4K9D4</accession>
<dbReference type="eggNOG" id="ENOG502SDXC">
    <property type="taxonomic scope" value="Eukaryota"/>
</dbReference>
<evidence type="ECO:0000256" key="1">
    <source>
        <dbReference type="SAM" id="Coils"/>
    </source>
</evidence>
<protein>
    <submittedName>
        <fullName evidence="3">Uncharacterized protein, isoform D</fullName>
    </submittedName>
</protein>
<feature type="region of interest" description="Disordered" evidence="2">
    <location>
        <begin position="15"/>
        <end position="72"/>
    </location>
</feature>
<evidence type="ECO:0000313" key="4">
    <source>
        <dbReference type="Proteomes" id="UP000009192"/>
    </source>
</evidence>
<proteinExistence type="predicted"/>
<dbReference type="KEGG" id="dmo:Dmoj_GI22713"/>
<dbReference type="Proteomes" id="UP000009192">
    <property type="component" value="Unassembled WGS sequence"/>
</dbReference>
<gene>
    <name evidence="3" type="primary">Dmoj\GI22713</name>
    <name evidence="3" type="ORF">Dmoj_GI22713</name>
</gene>
<sequence>MEEYMKLVAQYKCDINSNVDESSSESDSDSYVSMGQTERRASVRETKEVNAESGKRKSGTARLPTRRPDPNVYNRNALLARENRRKKKAHMEAVEKELNETRMTNRSLLKALKKQLKRTQKLERECQFLKDTLGNYKENKNVATQLNMGISSPNNRAASPEGSLISAYSSSSSYEPPMETDSYAGFLNVDNDYQPTPAYEDESSTRFVEQSSFDLQQSQPLAIIDEHSYFNKFAEVGLYTPDCEWSPSRTPPTQLLQDDEFLFSNADTDIECIASL</sequence>
<reference evidence="3 4" key="1">
    <citation type="journal article" date="2007" name="Nature">
        <title>Evolution of genes and genomes on the Drosophila phylogeny.</title>
        <authorList>
            <consortium name="Drosophila 12 Genomes Consortium"/>
            <person name="Clark A.G."/>
            <person name="Eisen M.B."/>
            <person name="Smith D.R."/>
            <person name="Bergman C.M."/>
            <person name="Oliver B."/>
            <person name="Markow T.A."/>
            <person name="Kaufman T.C."/>
            <person name="Kellis M."/>
            <person name="Gelbart W."/>
            <person name="Iyer V.N."/>
            <person name="Pollard D.A."/>
            <person name="Sackton T.B."/>
            <person name="Larracuente A.M."/>
            <person name="Singh N.D."/>
            <person name="Abad J.P."/>
            <person name="Abt D.N."/>
            <person name="Adryan B."/>
            <person name="Aguade M."/>
            <person name="Akashi H."/>
            <person name="Anderson W.W."/>
            <person name="Aquadro C.F."/>
            <person name="Ardell D.H."/>
            <person name="Arguello R."/>
            <person name="Artieri C.G."/>
            <person name="Barbash D.A."/>
            <person name="Barker D."/>
            <person name="Barsanti P."/>
            <person name="Batterham P."/>
            <person name="Batzoglou S."/>
            <person name="Begun D."/>
            <person name="Bhutkar A."/>
            <person name="Blanco E."/>
            <person name="Bosak S.A."/>
            <person name="Bradley R.K."/>
            <person name="Brand A.D."/>
            <person name="Brent M.R."/>
            <person name="Brooks A.N."/>
            <person name="Brown R.H."/>
            <person name="Butlin R.K."/>
            <person name="Caggese C."/>
            <person name="Calvi B.R."/>
            <person name="Bernardo de Carvalho A."/>
            <person name="Caspi A."/>
            <person name="Castrezana S."/>
            <person name="Celniker S.E."/>
            <person name="Chang J.L."/>
            <person name="Chapple C."/>
            <person name="Chatterji S."/>
            <person name="Chinwalla A."/>
            <person name="Civetta A."/>
            <person name="Clifton S.W."/>
            <person name="Comeron J.M."/>
            <person name="Costello J.C."/>
            <person name="Coyne J.A."/>
            <person name="Daub J."/>
            <person name="David R.G."/>
            <person name="Delcher A.L."/>
            <person name="Delehaunty K."/>
            <person name="Do C.B."/>
            <person name="Ebling H."/>
            <person name="Edwards K."/>
            <person name="Eickbush T."/>
            <person name="Evans J.D."/>
            <person name="Filipski A."/>
            <person name="Findeiss S."/>
            <person name="Freyhult E."/>
            <person name="Fulton L."/>
            <person name="Fulton R."/>
            <person name="Garcia A.C."/>
            <person name="Gardiner A."/>
            <person name="Garfield D.A."/>
            <person name="Garvin B.E."/>
            <person name="Gibson G."/>
            <person name="Gilbert D."/>
            <person name="Gnerre S."/>
            <person name="Godfrey J."/>
            <person name="Good R."/>
            <person name="Gotea V."/>
            <person name="Gravely B."/>
            <person name="Greenberg A.J."/>
            <person name="Griffiths-Jones S."/>
            <person name="Gross S."/>
            <person name="Guigo R."/>
            <person name="Gustafson E.A."/>
            <person name="Haerty W."/>
            <person name="Hahn M.W."/>
            <person name="Halligan D.L."/>
            <person name="Halpern A.L."/>
            <person name="Halter G.M."/>
            <person name="Han M.V."/>
            <person name="Heger A."/>
            <person name="Hillier L."/>
            <person name="Hinrichs A.S."/>
            <person name="Holmes I."/>
            <person name="Hoskins R.A."/>
            <person name="Hubisz M.J."/>
            <person name="Hultmark D."/>
            <person name="Huntley M.A."/>
            <person name="Jaffe D.B."/>
            <person name="Jagadeeshan S."/>
            <person name="Jeck W.R."/>
            <person name="Johnson J."/>
            <person name="Jones C.D."/>
            <person name="Jordan W.C."/>
            <person name="Karpen G.H."/>
            <person name="Kataoka E."/>
            <person name="Keightley P.D."/>
            <person name="Kheradpour P."/>
            <person name="Kirkness E.F."/>
            <person name="Koerich L.B."/>
            <person name="Kristiansen K."/>
            <person name="Kudrna D."/>
            <person name="Kulathinal R.J."/>
            <person name="Kumar S."/>
            <person name="Kwok R."/>
            <person name="Lander E."/>
            <person name="Langley C.H."/>
            <person name="Lapoint R."/>
            <person name="Lazzaro B.P."/>
            <person name="Lee S.J."/>
            <person name="Levesque L."/>
            <person name="Li R."/>
            <person name="Lin C.F."/>
            <person name="Lin M.F."/>
            <person name="Lindblad-Toh K."/>
            <person name="Llopart A."/>
            <person name="Long M."/>
            <person name="Low L."/>
            <person name="Lozovsky E."/>
            <person name="Lu J."/>
            <person name="Luo M."/>
            <person name="Machado C.A."/>
            <person name="Makalowski W."/>
            <person name="Marzo M."/>
            <person name="Matsuda M."/>
            <person name="Matzkin L."/>
            <person name="McAllister B."/>
            <person name="McBride C.S."/>
            <person name="McKernan B."/>
            <person name="McKernan K."/>
            <person name="Mendez-Lago M."/>
            <person name="Minx P."/>
            <person name="Mollenhauer M.U."/>
            <person name="Montooth K."/>
            <person name="Mount S.M."/>
            <person name="Mu X."/>
            <person name="Myers E."/>
            <person name="Negre B."/>
            <person name="Newfeld S."/>
            <person name="Nielsen R."/>
            <person name="Noor M.A."/>
            <person name="O'Grady P."/>
            <person name="Pachter L."/>
            <person name="Papaceit M."/>
            <person name="Parisi M.J."/>
            <person name="Parisi M."/>
            <person name="Parts L."/>
            <person name="Pedersen J.S."/>
            <person name="Pesole G."/>
            <person name="Phillippy A.M."/>
            <person name="Ponting C.P."/>
            <person name="Pop M."/>
            <person name="Porcelli D."/>
            <person name="Powell J.R."/>
            <person name="Prohaska S."/>
            <person name="Pruitt K."/>
            <person name="Puig M."/>
            <person name="Quesneville H."/>
            <person name="Ram K.R."/>
            <person name="Rand D."/>
            <person name="Rasmussen M.D."/>
            <person name="Reed L.K."/>
            <person name="Reenan R."/>
            <person name="Reily A."/>
            <person name="Remington K.A."/>
            <person name="Rieger T.T."/>
            <person name="Ritchie M.G."/>
            <person name="Robin C."/>
            <person name="Rogers Y.H."/>
            <person name="Rohde C."/>
            <person name="Rozas J."/>
            <person name="Rubenfield M.J."/>
            <person name="Ruiz A."/>
            <person name="Russo S."/>
            <person name="Salzberg S.L."/>
            <person name="Sanchez-Gracia A."/>
            <person name="Saranga D.J."/>
            <person name="Sato H."/>
            <person name="Schaeffer S.W."/>
            <person name="Schatz M.C."/>
            <person name="Schlenke T."/>
            <person name="Schwartz R."/>
            <person name="Segarra C."/>
            <person name="Singh R.S."/>
            <person name="Sirot L."/>
            <person name="Sirota M."/>
            <person name="Sisneros N.B."/>
            <person name="Smith C.D."/>
            <person name="Smith T.F."/>
            <person name="Spieth J."/>
            <person name="Stage D.E."/>
            <person name="Stark A."/>
            <person name="Stephan W."/>
            <person name="Strausberg R.L."/>
            <person name="Strempel S."/>
            <person name="Sturgill D."/>
            <person name="Sutton G."/>
            <person name="Sutton G.G."/>
            <person name="Tao W."/>
            <person name="Teichmann S."/>
            <person name="Tobari Y.N."/>
            <person name="Tomimura Y."/>
            <person name="Tsolas J.M."/>
            <person name="Valente V.L."/>
            <person name="Venter E."/>
            <person name="Venter J.C."/>
            <person name="Vicario S."/>
            <person name="Vieira F.G."/>
            <person name="Vilella A.J."/>
            <person name="Villasante A."/>
            <person name="Walenz B."/>
            <person name="Wang J."/>
            <person name="Wasserman M."/>
            <person name="Watts T."/>
            <person name="Wilson D."/>
            <person name="Wilson R.K."/>
            <person name="Wing R.A."/>
            <person name="Wolfner M.F."/>
            <person name="Wong A."/>
            <person name="Wong G.K."/>
            <person name="Wu C.I."/>
            <person name="Wu G."/>
            <person name="Yamamoto D."/>
            <person name="Yang H.P."/>
            <person name="Yang S.P."/>
            <person name="Yorke J.A."/>
            <person name="Yoshida K."/>
            <person name="Zdobnov E."/>
            <person name="Zhang P."/>
            <person name="Zhang Y."/>
            <person name="Zimin A.V."/>
            <person name="Baldwin J."/>
            <person name="Abdouelleil A."/>
            <person name="Abdulkadir J."/>
            <person name="Abebe A."/>
            <person name="Abera B."/>
            <person name="Abreu J."/>
            <person name="Acer S.C."/>
            <person name="Aftuck L."/>
            <person name="Alexander A."/>
            <person name="An P."/>
            <person name="Anderson E."/>
            <person name="Anderson S."/>
            <person name="Arachi H."/>
            <person name="Azer M."/>
            <person name="Bachantsang P."/>
            <person name="Barry A."/>
            <person name="Bayul T."/>
            <person name="Berlin A."/>
            <person name="Bessette D."/>
            <person name="Bloom T."/>
            <person name="Blye J."/>
            <person name="Boguslavskiy L."/>
            <person name="Bonnet C."/>
            <person name="Boukhgalter B."/>
            <person name="Bourzgui I."/>
            <person name="Brown A."/>
            <person name="Cahill P."/>
            <person name="Channer S."/>
            <person name="Cheshatsang Y."/>
            <person name="Chuda L."/>
            <person name="Citroen M."/>
            <person name="Collymore A."/>
            <person name="Cooke P."/>
            <person name="Costello M."/>
            <person name="D'Aco K."/>
            <person name="Daza R."/>
            <person name="De Haan G."/>
            <person name="DeGray S."/>
            <person name="DeMaso C."/>
            <person name="Dhargay N."/>
            <person name="Dooley K."/>
            <person name="Dooley E."/>
            <person name="Doricent M."/>
            <person name="Dorje P."/>
            <person name="Dorjee K."/>
            <person name="Dupes A."/>
            <person name="Elong R."/>
            <person name="Falk J."/>
            <person name="Farina A."/>
            <person name="Faro S."/>
            <person name="Ferguson D."/>
            <person name="Fisher S."/>
            <person name="Foley C.D."/>
            <person name="Franke A."/>
            <person name="Friedrich D."/>
            <person name="Gadbois L."/>
            <person name="Gearin G."/>
            <person name="Gearin C.R."/>
            <person name="Giannoukos G."/>
            <person name="Goode T."/>
            <person name="Graham J."/>
            <person name="Grandbois E."/>
            <person name="Grewal S."/>
            <person name="Gyaltsen K."/>
            <person name="Hafez N."/>
            <person name="Hagos B."/>
            <person name="Hall J."/>
            <person name="Henson C."/>
            <person name="Hollinger A."/>
            <person name="Honan T."/>
            <person name="Huard M.D."/>
            <person name="Hughes L."/>
            <person name="Hurhula B."/>
            <person name="Husby M.E."/>
            <person name="Kamat A."/>
            <person name="Kanga B."/>
            <person name="Kashin S."/>
            <person name="Khazanovich D."/>
            <person name="Kisner P."/>
            <person name="Lance K."/>
            <person name="Lara M."/>
            <person name="Lee W."/>
            <person name="Lennon N."/>
            <person name="Letendre F."/>
            <person name="LeVine R."/>
            <person name="Lipovsky A."/>
            <person name="Liu X."/>
            <person name="Liu J."/>
            <person name="Liu S."/>
            <person name="Lokyitsang T."/>
            <person name="Lokyitsang Y."/>
            <person name="Lubonja R."/>
            <person name="Lui A."/>
            <person name="MacDonald P."/>
            <person name="Magnisalis V."/>
            <person name="Maru K."/>
            <person name="Matthews C."/>
            <person name="McCusker W."/>
            <person name="McDonough S."/>
            <person name="Mehta T."/>
            <person name="Meldrim J."/>
            <person name="Meneus L."/>
            <person name="Mihai O."/>
            <person name="Mihalev A."/>
            <person name="Mihova T."/>
            <person name="Mittelman R."/>
            <person name="Mlenga V."/>
            <person name="Montmayeur A."/>
            <person name="Mulrain L."/>
            <person name="Navidi A."/>
            <person name="Naylor J."/>
            <person name="Negash T."/>
            <person name="Nguyen T."/>
            <person name="Nguyen N."/>
            <person name="Nicol R."/>
            <person name="Norbu C."/>
            <person name="Norbu N."/>
            <person name="Novod N."/>
            <person name="O'Neill B."/>
            <person name="Osman S."/>
            <person name="Markiewicz E."/>
            <person name="Oyono O.L."/>
            <person name="Patti C."/>
            <person name="Phunkhang P."/>
            <person name="Pierre F."/>
            <person name="Priest M."/>
            <person name="Raghuraman S."/>
            <person name="Rege F."/>
            <person name="Reyes R."/>
            <person name="Rise C."/>
            <person name="Rogov P."/>
            <person name="Ross K."/>
            <person name="Ryan E."/>
            <person name="Settipalli S."/>
            <person name="Shea T."/>
            <person name="Sherpa N."/>
            <person name="Shi L."/>
            <person name="Shih D."/>
            <person name="Sparrow T."/>
            <person name="Spaulding J."/>
            <person name="Stalker J."/>
            <person name="Stange-Thomann N."/>
            <person name="Stavropoulos S."/>
            <person name="Stone C."/>
            <person name="Strader C."/>
            <person name="Tesfaye S."/>
            <person name="Thomson T."/>
            <person name="Thoulutsang Y."/>
            <person name="Thoulutsang D."/>
            <person name="Topham K."/>
            <person name="Topping I."/>
            <person name="Tsamla T."/>
            <person name="Vassiliev H."/>
            <person name="Vo A."/>
            <person name="Wangchuk T."/>
            <person name="Wangdi T."/>
            <person name="Weiand M."/>
            <person name="Wilkinson J."/>
            <person name="Wilson A."/>
            <person name="Yadav S."/>
            <person name="Young G."/>
            <person name="Yu Q."/>
            <person name="Zembek L."/>
            <person name="Zhong D."/>
            <person name="Zimmer A."/>
            <person name="Zwirko Z."/>
            <person name="Jaffe D.B."/>
            <person name="Alvarez P."/>
            <person name="Brockman W."/>
            <person name="Butler J."/>
            <person name="Chin C."/>
            <person name="Gnerre S."/>
            <person name="Grabherr M."/>
            <person name="Kleber M."/>
            <person name="Mauceli E."/>
            <person name="MacCallum I."/>
        </authorList>
    </citation>
    <scope>NUCLEOTIDE SEQUENCE [LARGE SCALE GENOMIC DNA]</scope>
    <source>
        <strain evidence="4">Tucson 15081-1352.22</strain>
    </source>
</reference>
<evidence type="ECO:0000256" key="2">
    <source>
        <dbReference type="SAM" id="MobiDB-lite"/>
    </source>
</evidence>
<dbReference type="OrthoDB" id="6606299at2759"/>
<keyword evidence="1" id="KW-0175">Coiled coil</keyword>